<gene>
    <name evidence="1" type="ORF">EU555_04660</name>
</gene>
<name>A0A4Z0NW41_9HYPH</name>
<accession>A0A4Z0NW41</accession>
<evidence type="ECO:0000313" key="2">
    <source>
        <dbReference type="Proteomes" id="UP000297535"/>
    </source>
</evidence>
<proteinExistence type="predicted"/>
<dbReference type="AlphaFoldDB" id="A0A4Z0NW41"/>
<dbReference type="Proteomes" id="UP000297535">
    <property type="component" value="Unassembled WGS sequence"/>
</dbReference>
<dbReference type="OrthoDB" id="9800454at2"/>
<organism evidence="1 2">
    <name type="scientific">Methylobacterium nonmethylotrophicum</name>
    <dbReference type="NCBI Taxonomy" id="1141884"/>
    <lineage>
        <taxon>Bacteria</taxon>
        <taxon>Pseudomonadati</taxon>
        <taxon>Pseudomonadota</taxon>
        <taxon>Alphaproteobacteria</taxon>
        <taxon>Hyphomicrobiales</taxon>
        <taxon>Methylobacteriaceae</taxon>
        <taxon>Methylobacterium</taxon>
    </lineage>
</organism>
<protein>
    <submittedName>
        <fullName evidence="1">Uncharacterized protein</fullName>
    </submittedName>
</protein>
<keyword evidence="2" id="KW-1185">Reference proteome</keyword>
<reference evidence="1 2" key="1">
    <citation type="submission" date="2019-04" db="EMBL/GenBank/DDBJ databases">
        <authorList>
            <person name="Feng G."/>
            <person name="Zhu H."/>
        </authorList>
    </citation>
    <scope>NUCLEOTIDE SEQUENCE [LARGE SCALE GENOMIC DNA]</scope>
    <source>
        <strain evidence="1 2">6HR-1</strain>
    </source>
</reference>
<comment type="caution">
    <text evidence="1">The sequence shown here is derived from an EMBL/GenBank/DDBJ whole genome shotgun (WGS) entry which is preliminary data.</text>
</comment>
<dbReference type="RefSeq" id="WP_135413414.1">
    <property type="nucleotide sequence ID" value="NZ_SRLB01000002.1"/>
</dbReference>
<evidence type="ECO:0000313" key="1">
    <source>
        <dbReference type="EMBL" id="TGE01961.1"/>
    </source>
</evidence>
<sequence length="137" mass="15897">MVRFVVKASDFEIWPNVVAPFPEWTPQVIERLERWALGRSNPRNWRGRISPLQVKNCISIETKDYRDREWRPLLIKKCLQLSQSELGVIIGDKVYISSQTVLNGTLGYVMTSIPARELWGDGWVLRIKSPKDALQMD</sequence>
<dbReference type="EMBL" id="SRLB01000002">
    <property type="protein sequence ID" value="TGE01961.1"/>
    <property type="molecule type" value="Genomic_DNA"/>
</dbReference>